<sequence>MTNIDEKWLFIGTDQRISECSRIMKELGANTFHHNGNVYTDQLSHALDEFAPNRIVCPVLQMEGAIPVDKIQKDAILFPGVASVEWLTPFHEAGLTVQPYLKEIEFVWENARLTAEGFLTEFYSSTKRRIFGEHFYIAGFGKVAKMTAEVLSSLGASVTILARSDDQLGEAAALGYNTMPLTTDEVSLEGFFINTIPSRWLSVSQNANIRIFDLASAPGCLKDNVPDEYYTIHLGLPGKHFPVDAAKALAEALLRMNSR</sequence>
<reference evidence="1 2" key="1">
    <citation type="submission" date="2019-07" db="EMBL/GenBank/DDBJ databases">
        <title>Whole genome shotgun sequence of Sporosarcina luteola NBRC 105378.</title>
        <authorList>
            <person name="Hosoyama A."/>
            <person name="Uohara A."/>
            <person name="Ohji S."/>
            <person name="Ichikawa N."/>
        </authorList>
    </citation>
    <scope>NUCLEOTIDE SEQUENCE [LARGE SCALE GENOMIC DNA]</scope>
    <source>
        <strain evidence="1 2">NBRC 105378</strain>
    </source>
</reference>
<protein>
    <recommendedName>
        <fullName evidence="3">Dipicolinate synthase subunit A</fullName>
    </recommendedName>
</protein>
<dbReference type="AlphaFoldDB" id="A0A511Z3G7"/>
<dbReference type="SUPFAM" id="SSF51735">
    <property type="entry name" value="NAD(P)-binding Rossmann-fold domains"/>
    <property type="match status" value="1"/>
</dbReference>
<name>A0A511Z3G7_9BACL</name>
<evidence type="ECO:0000313" key="2">
    <source>
        <dbReference type="Proteomes" id="UP000321901"/>
    </source>
</evidence>
<proteinExistence type="predicted"/>
<dbReference type="EMBL" id="BJYL01000004">
    <property type="protein sequence ID" value="GEN81976.1"/>
    <property type="molecule type" value="Genomic_DNA"/>
</dbReference>
<dbReference type="Gene3D" id="3.40.50.720">
    <property type="entry name" value="NAD(P)-binding Rossmann-like Domain"/>
    <property type="match status" value="1"/>
</dbReference>
<dbReference type="OrthoDB" id="8840764at2"/>
<comment type="caution">
    <text evidence="1">The sequence shown here is derived from an EMBL/GenBank/DDBJ whole genome shotgun (WGS) entry which is preliminary data.</text>
</comment>
<dbReference type="Proteomes" id="UP000321901">
    <property type="component" value="Unassembled WGS sequence"/>
</dbReference>
<keyword evidence="2" id="KW-1185">Reference proteome</keyword>
<gene>
    <name evidence="1" type="ORF">SLU01_02880</name>
</gene>
<accession>A0A511Z3G7</accession>
<evidence type="ECO:0000313" key="1">
    <source>
        <dbReference type="EMBL" id="GEN81976.1"/>
    </source>
</evidence>
<organism evidence="1 2">
    <name type="scientific">Sporosarcina luteola</name>
    <dbReference type="NCBI Taxonomy" id="582850"/>
    <lineage>
        <taxon>Bacteria</taxon>
        <taxon>Bacillati</taxon>
        <taxon>Bacillota</taxon>
        <taxon>Bacilli</taxon>
        <taxon>Bacillales</taxon>
        <taxon>Caryophanaceae</taxon>
        <taxon>Sporosarcina</taxon>
    </lineage>
</organism>
<dbReference type="InterPro" id="IPR036291">
    <property type="entry name" value="NAD(P)-bd_dom_sf"/>
</dbReference>
<evidence type="ECO:0008006" key="3">
    <source>
        <dbReference type="Google" id="ProtNLM"/>
    </source>
</evidence>
<dbReference type="RefSeq" id="WP_147054579.1">
    <property type="nucleotide sequence ID" value="NZ_BJYL01000004.1"/>
</dbReference>